<dbReference type="GO" id="GO:0052915">
    <property type="term" value="F:23S rRNA (guanine(2445)-N(2))-methyltransferase activity"/>
    <property type="evidence" value="ECO:0007669"/>
    <property type="project" value="UniProtKB-UniRule"/>
</dbReference>
<protein>
    <recommendedName>
        <fullName evidence="6">Ribosomal RNA large subunit methyltransferase K/L</fullName>
    </recommendedName>
    <domain>
        <recommendedName>
            <fullName evidence="6">23S rRNA m2G2445 methyltransferase</fullName>
            <ecNumber evidence="6">2.1.1.173</ecNumber>
        </recommendedName>
        <alternativeName>
            <fullName evidence="6">rRNA (guanine-N(2)-)-methyltransferase RlmL</fullName>
        </alternativeName>
    </domain>
    <domain>
        <recommendedName>
            <fullName evidence="6">23S rRNA m7G2069 methyltransferase</fullName>
            <ecNumber evidence="6">2.1.1.264</ecNumber>
        </recommendedName>
        <alternativeName>
            <fullName evidence="6">rRNA (guanine-N(7)-)-methyltransferase RlmK</fullName>
        </alternativeName>
    </domain>
</protein>
<dbReference type="GO" id="GO:0003723">
    <property type="term" value="F:RNA binding"/>
    <property type="evidence" value="ECO:0007669"/>
    <property type="project" value="UniProtKB-UniRule"/>
</dbReference>
<dbReference type="InterPro" id="IPR004114">
    <property type="entry name" value="THUMP_dom"/>
</dbReference>
<comment type="function">
    <text evidence="6">Specifically methylates the guanine in position 2445 (m2G2445) and the guanine in position 2069 (m7G2069) of 23S rRNA.</text>
</comment>
<dbReference type="HAMAP" id="MF_01858">
    <property type="entry name" value="23SrRNA_methyltr_KL"/>
    <property type="match status" value="1"/>
</dbReference>
<dbReference type="Pfam" id="PF02926">
    <property type="entry name" value="THUMP"/>
    <property type="match status" value="1"/>
</dbReference>
<evidence type="ECO:0000256" key="3">
    <source>
        <dbReference type="ARBA" id="ARBA00022603"/>
    </source>
</evidence>
<reference evidence="11" key="1">
    <citation type="submission" date="2017-04" db="EMBL/GenBank/DDBJ databases">
        <title>Function of individual gut microbiota members based on whole genome sequencing of pure cultures obtained from chicken caecum.</title>
        <authorList>
            <person name="Medvecky M."/>
            <person name="Cejkova D."/>
            <person name="Polansky O."/>
            <person name="Karasova D."/>
            <person name="Kubasova T."/>
            <person name="Cizek A."/>
            <person name="Rychlik I."/>
        </authorList>
    </citation>
    <scope>NUCLEOTIDE SEQUENCE [LARGE SCALE GENOMIC DNA]</scope>
    <source>
        <strain evidence="11">An5</strain>
    </source>
</reference>
<dbReference type="EC" id="2.1.1.264" evidence="6"/>
<dbReference type="PANTHER" id="PTHR43042:SF3">
    <property type="entry name" value="RIBOSOMAL RNA LARGE SUBUNIT METHYLTRANSFERASE YWBD-RELATED"/>
    <property type="match status" value="1"/>
</dbReference>
<keyword evidence="7" id="KW-0694">RNA-binding</keyword>
<dbReference type="PIRSF" id="PIRSF037618">
    <property type="entry name" value="RNA_Mtase_bacteria_prd"/>
    <property type="match status" value="1"/>
</dbReference>
<evidence type="ECO:0000256" key="1">
    <source>
        <dbReference type="ARBA" id="ARBA00022490"/>
    </source>
</evidence>
<evidence type="ECO:0000256" key="8">
    <source>
        <dbReference type="SAM" id="MobiDB-lite"/>
    </source>
</evidence>
<dbReference type="InterPro" id="IPR019614">
    <property type="entry name" value="SAM-dep_methyl-trfase"/>
</dbReference>
<dbReference type="AlphaFoldDB" id="A0A1Y3Y2I9"/>
<dbReference type="NCBIfam" id="NF008748">
    <property type="entry name" value="PRK11783.1"/>
    <property type="match status" value="1"/>
</dbReference>
<feature type="compositionally biased region" description="Low complexity" evidence="8">
    <location>
        <begin position="507"/>
        <end position="516"/>
    </location>
</feature>
<organism evidence="10 11">
    <name type="scientific">[Collinsella] massiliensis</name>
    <dbReference type="NCBI Taxonomy" id="1232426"/>
    <lineage>
        <taxon>Bacteria</taxon>
        <taxon>Bacillati</taxon>
        <taxon>Actinomycetota</taxon>
        <taxon>Coriobacteriia</taxon>
        <taxon>Coriobacteriales</taxon>
        <taxon>Coriobacteriaceae</taxon>
        <taxon>Enorma</taxon>
    </lineage>
</organism>
<dbReference type="GO" id="GO:0070043">
    <property type="term" value="F:rRNA (guanine-N7-)-methyltransferase activity"/>
    <property type="evidence" value="ECO:0007669"/>
    <property type="project" value="UniProtKB-UniRule"/>
</dbReference>
<dbReference type="Pfam" id="PF22020">
    <property type="entry name" value="RlmL_1st"/>
    <property type="match status" value="1"/>
</dbReference>
<dbReference type="Gene3D" id="3.40.50.150">
    <property type="entry name" value="Vaccinia Virus protein VP39"/>
    <property type="match status" value="2"/>
</dbReference>
<dbReference type="Gene3D" id="3.30.2130.30">
    <property type="match status" value="1"/>
</dbReference>
<dbReference type="InterPro" id="IPR000241">
    <property type="entry name" value="RlmKL-like_Mtase"/>
</dbReference>
<feature type="compositionally biased region" description="Polar residues" evidence="8">
    <location>
        <begin position="644"/>
        <end position="655"/>
    </location>
</feature>
<evidence type="ECO:0000313" key="11">
    <source>
        <dbReference type="Proteomes" id="UP000195781"/>
    </source>
</evidence>
<feature type="region of interest" description="Disordered" evidence="8">
    <location>
        <begin position="507"/>
        <end position="527"/>
    </location>
</feature>
<dbReference type="PANTHER" id="PTHR43042">
    <property type="entry name" value="SAM-DEPENDENT METHYLTRANSFERASE"/>
    <property type="match status" value="1"/>
</dbReference>
<dbReference type="Pfam" id="PF01170">
    <property type="entry name" value="UPF0020"/>
    <property type="match status" value="1"/>
</dbReference>
<evidence type="ECO:0000256" key="2">
    <source>
        <dbReference type="ARBA" id="ARBA00022552"/>
    </source>
</evidence>
<keyword evidence="1 6" id="KW-0963">Cytoplasm</keyword>
<dbReference type="PROSITE" id="PS51165">
    <property type="entry name" value="THUMP"/>
    <property type="match status" value="1"/>
</dbReference>
<keyword evidence="4 6" id="KW-0808">Transferase</keyword>
<feature type="domain" description="THUMP" evidence="9">
    <location>
        <begin position="79"/>
        <end position="190"/>
    </location>
</feature>
<evidence type="ECO:0000256" key="5">
    <source>
        <dbReference type="ARBA" id="ARBA00022691"/>
    </source>
</evidence>
<dbReference type="Gene3D" id="3.30.750.80">
    <property type="entry name" value="RNA methyltransferase domain (HRMD) like"/>
    <property type="match status" value="1"/>
</dbReference>
<evidence type="ECO:0000256" key="4">
    <source>
        <dbReference type="ARBA" id="ARBA00022679"/>
    </source>
</evidence>
<dbReference type="SUPFAM" id="SSF53335">
    <property type="entry name" value="S-adenosyl-L-methionine-dependent methyltransferases"/>
    <property type="match status" value="2"/>
</dbReference>
<dbReference type="InterPro" id="IPR029063">
    <property type="entry name" value="SAM-dependent_MTases_sf"/>
</dbReference>
<dbReference type="InterPro" id="IPR054170">
    <property type="entry name" value="RlmL_1st"/>
</dbReference>
<evidence type="ECO:0000313" key="10">
    <source>
        <dbReference type="EMBL" id="OUN89697.1"/>
    </source>
</evidence>
<dbReference type="GO" id="GO:0005737">
    <property type="term" value="C:cytoplasm"/>
    <property type="evidence" value="ECO:0007669"/>
    <property type="project" value="UniProtKB-SubCell"/>
</dbReference>
<comment type="catalytic activity">
    <reaction evidence="6">
        <text>guanosine(2069) in 23S rRNA + S-adenosyl-L-methionine = N(2)-methylguanosine(2069) in 23S rRNA + S-adenosyl-L-homocysteine + H(+)</text>
        <dbReference type="Rhea" id="RHEA:43772"/>
        <dbReference type="Rhea" id="RHEA-COMP:10688"/>
        <dbReference type="Rhea" id="RHEA-COMP:10689"/>
        <dbReference type="ChEBI" id="CHEBI:15378"/>
        <dbReference type="ChEBI" id="CHEBI:57856"/>
        <dbReference type="ChEBI" id="CHEBI:59789"/>
        <dbReference type="ChEBI" id="CHEBI:74269"/>
        <dbReference type="ChEBI" id="CHEBI:74481"/>
        <dbReference type="EC" id="2.1.1.264"/>
    </reaction>
</comment>
<comment type="catalytic activity">
    <reaction evidence="6">
        <text>guanosine(2445) in 23S rRNA + S-adenosyl-L-methionine = N(2)-methylguanosine(2445) in 23S rRNA + S-adenosyl-L-homocysteine + H(+)</text>
        <dbReference type="Rhea" id="RHEA:42740"/>
        <dbReference type="Rhea" id="RHEA-COMP:10215"/>
        <dbReference type="Rhea" id="RHEA-COMP:10216"/>
        <dbReference type="ChEBI" id="CHEBI:15378"/>
        <dbReference type="ChEBI" id="CHEBI:57856"/>
        <dbReference type="ChEBI" id="CHEBI:59789"/>
        <dbReference type="ChEBI" id="CHEBI:74269"/>
        <dbReference type="ChEBI" id="CHEBI:74481"/>
        <dbReference type="EC" id="2.1.1.173"/>
    </reaction>
</comment>
<comment type="similarity">
    <text evidence="6">Belongs to the methyltransferase superfamily. RlmKL family.</text>
</comment>
<keyword evidence="5 6" id="KW-0949">S-adenosyl-L-methionine</keyword>
<evidence type="ECO:0000259" key="9">
    <source>
        <dbReference type="PROSITE" id="PS51165"/>
    </source>
</evidence>
<comment type="subcellular location">
    <subcellularLocation>
        <location evidence="6">Cytoplasm</location>
    </subcellularLocation>
</comment>
<dbReference type="Pfam" id="PF10672">
    <property type="entry name" value="Methyltrans_SAM"/>
    <property type="match status" value="1"/>
</dbReference>
<keyword evidence="11" id="KW-1185">Reference proteome</keyword>
<dbReference type="EMBL" id="NFIE01000002">
    <property type="protein sequence ID" value="OUN89697.1"/>
    <property type="molecule type" value="Genomic_DNA"/>
</dbReference>
<dbReference type="EC" id="2.1.1.173" evidence="6"/>
<dbReference type="CDD" id="cd11715">
    <property type="entry name" value="THUMP_AdoMetMT"/>
    <property type="match status" value="1"/>
</dbReference>
<evidence type="ECO:0000256" key="7">
    <source>
        <dbReference type="PROSITE-ProRule" id="PRU00529"/>
    </source>
</evidence>
<dbReference type="CDD" id="cd02440">
    <property type="entry name" value="AdoMet_MTases"/>
    <property type="match status" value="1"/>
</dbReference>
<feature type="region of interest" description="Disordered" evidence="8">
    <location>
        <begin position="636"/>
        <end position="655"/>
    </location>
</feature>
<accession>A0A1Y3Y2I9</accession>
<proteinExistence type="inferred from homology"/>
<comment type="caution">
    <text evidence="10">The sequence shown here is derived from an EMBL/GenBank/DDBJ whole genome shotgun (WGS) entry which is preliminary data.</text>
</comment>
<sequence length="874" mass="93018">MRCLSLSSTGSIMPKSTAFRSAIGTIEPPDRPPGRCIMECYASCPASFERALATELRGLGVPRVRPLKGRVSFEGSARDAYRVCLWSRLASRVYLVIGRFSCASANDLYDGAYELPWPSILKAGASLAIFAQGTNDALRNTRFSALRVKDAIADRMLADTGARPVVDTHAPDARLSLTIRGGRASLALDLSGEPLFKRIPRGVLACAPSGVDILRPDYAALLLAEVGWQAACRGDEARADEKGAGAAVEAAGADEAAGAGRMSEAAAVEAAGEGAVPETAAAADAERPGRQPLPRLIDFACGEGGVLLEAAAMLAGRAPGVARTRWGFQGWAGHDPALWRGLLAEARSQERDGAELAGRIVATDLDDRARAAAKRLVESGGWDAAVTFAEPDATALRDAAHAALAKGRGAGAGRGGRHGAGGLFIVGDTTPVAPATAAAAIRLARELTGAAAHGHRRAQAPLVCLARSEGSLRVLGAATETLHVELGTDALALAVFTDAAGAANATNHEGAAAPAQPSAPAPRPAATVDVGDGKPIPLIIPESEQFARRLIKVARLRRRWAKRAGVTCYRVYDADLPDYSAAIDLYEGADRTPGRWLVVAEYAAPRTVDPERAQNRLLDMLAIAPRVLDVPPEHVHVKTRQRSRGGSQYGLQASSNARGHAGAEPVLIEEGGLTFAVEFGERLDTGIFLDHRLVRGLVREHARGARSFLNLFAYTGTATCYAADGGAAQTCTVDLSNTYLDWAEENMRLNGFDGRAHRFVRADVLAWVREQLRRGERWDLIFCDPPTFSNSARMGERTWDVQRDHVELLSDLAGLLAPGGEAIFSCNLRSFKPDVEALERAGVHLEDITEASIPEDFQRNKRIHHCYLVTSTTR</sequence>
<gene>
    <name evidence="6" type="primary">rlmL</name>
    <name evidence="10" type="ORF">B5G02_01295</name>
</gene>
<evidence type="ECO:0000256" key="6">
    <source>
        <dbReference type="HAMAP-Rule" id="MF_01858"/>
    </source>
</evidence>
<name>A0A1Y3Y2I9_9ACTN</name>
<dbReference type="Proteomes" id="UP000195781">
    <property type="component" value="Unassembled WGS sequence"/>
</dbReference>
<keyword evidence="2 6" id="KW-0698">rRNA processing</keyword>
<dbReference type="SMART" id="SM00981">
    <property type="entry name" value="THUMP"/>
    <property type="match status" value="1"/>
</dbReference>
<keyword evidence="3 6" id="KW-0489">Methyltransferase</keyword>
<dbReference type="InterPro" id="IPR017244">
    <property type="entry name" value="23SrRNA_methyltr_KL"/>
</dbReference>